<dbReference type="RefSeq" id="WP_101547539.1">
    <property type="nucleotide sequence ID" value="NZ_JAHXNN010000007.1"/>
</dbReference>
<accession>A0A5D4SM72</accession>
<keyword evidence="3 5" id="KW-1133">Transmembrane helix</keyword>
<feature type="transmembrane region" description="Helical" evidence="5">
    <location>
        <begin position="121"/>
        <end position="139"/>
    </location>
</feature>
<evidence type="ECO:0000256" key="3">
    <source>
        <dbReference type="ARBA" id="ARBA00022989"/>
    </source>
</evidence>
<name>A0A5D4SM72_9BACI</name>
<dbReference type="InterPro" id="IPR035906">
    <property type="entry name" value="MetI-like_sf"/>
</dbReference>
<evidence type="ECO:0000256" key="4">
    <source>
        <dbReference type="ARBA" id="ARBA00023136"/>
    </source>
</evidence>
<feature type="transmembrane region" description="Helical" evidence="5">
    <location>
        <begin position="151"/>
        <end position="172"/>
    </location>
</feature>
<protein>
    <submittedName>
        <fullName evidence="6">Peptide ABC transporter permease</fullName>
    </submittedName>
</protein>
<evidence type="ECO:0000256" key="5">
    <source>
        <dbReference type="SAM" id="Phobius"/>
    </source>
</evidence>
<reference evidence="6 7" key="1">
    <citation type="submission" date="2019-08" db="EMBL/GenBank/DDBJ databases">
        <title>Bacillus genomes from the desert of Cuatro Cienegas, Coahuila.</title>
        <authorList>
            <person name="Olmedo-Alvarez G."/>
        </authorList>
    </citation>
    <scope>NUCLEOTIDE SEQUENCE [LARGE SCALE GENOMIC DNA]</scope>
    <source>
        <strain evidence="6 7">CH37_1T</strain>
    </source>
</reference>
<evidence type="ECO:0000256" key="2">
    <source>
        <dbReference type="ARBA" id="ARBA00022692"/>
    </source>
</evidence>
<feature type="transmembrane region" description="Helical" evidence="5">
    <location>
        <begin position="271"/>
        <end position="295"/>
    </location>
</feature>
<keyword evidence="4 5" id="KW-0472">Membrane</keyword>
<dbReference type="SUPFAM" id="SSF161098">
    <property type="entry name" value="MetI-like"/>
    <property type="match status" value="1"/>
</dbReference>
<dbReference type="Proteomes" id="UP000323732">
    <property type="component" value="Unassembled WGS sequence"/>
</dbReference>
<comment type="caution">
    <text evidence="6">The sequence shown here is derived from an EMBL/GenBank/DDBJ whole genome shotgun (WGS) entry which is preliminary data.</text>
</comment>
<dbReference type="PANTHER" id="PTHR43839">
    <property type="entry name" value="OPPC IN A BINDING PROTEIN-DEPENDENT TRANSPORT SYSTEM"/>
    <property type="match status" value="1"/>
</dbReference>
<feature type="transmembrane region" description="Helical" evidence="5">
    <location>
        <begin position="12"/>
        <end position="33"/>
    </location>
</feature>
<sequence length="308" mass="34744">MGKWNLKLKAGILLLIFFFFISIIGPYIAPYAADELSDVQYVTTESGNKLIAPPYPPSEKHHFGTDQWGYDILSLLLYGARYTFFTVLICAFLRSLIGGALGLYFAVSNRSLAIRKERKKLPNLLSGFPVFIFVYFVLFRLNFVPVWGENALILLTGTLMVILGINGVYNVVFAKTAELKTSLYVLASQTIGGSRSHIAKTHILPALKGQFMIIFVNEVILVLHLIGQLGIFSIFLGGTFVRMDPVIYISMTKEWAGLIGQFRSAFYYSPWVILFPLAAYLLLLFSFYLILQGFVQKERVKHRKSPLI</sequence>
<feature type="transmembrane region" description="Helical" evidence="5">
    <location>
        <begin position="82"/>
        <end position="109"/>
    </location>
</feature>
<dbReference type="Gene3D" id="1.10.3720.10">
    <property type="entry name" value="MetI-like"/>
    <property type="match status" value="1"/>
</dbReference>
<dbReference type="GO" id="GO:0016020">
    <property type="term" value="C:membrane"/>
    <property type="evidence" value="ECO:0007669"/>
    <property type="project" value="UniProtKB-SubCell"/>
</dbReference>
<dbReference type="AlphaFoldDB" id="A0A5D4SM72"/>
<gene>
    <name evidence="6" type="ORF">FZD47_16660</name>
</gene>
<keyword evidence="2 5" id="KW-0812">Transmembrane</keyword>
<evidence type="ECO:0000313" key="7">
    <source>
        <dbReference type="Proteomes" id="UP000323732"/>
    </source>
</evidence>
<dbReference type="PANTHER" id="PTHR43839:SF3">
    <property type="entry name" value="OLIGOPEPTIDE ABC TRANSPORTER, PERMEASE PROTEIN"/>
    <property type="match status" value="1"/>
</dbReference>
<comment type="subcellular location">
    <subcellularLocation>
        <location evidence="1">Membrane</location>
        <topology evidence="1">Multi-pass membrane protein</topology>
    </subcellularLocation>
</comment>
<evidence type="ECO:0000256" key="1">
    <source>
        <dbReference type="ARBA" id="ARBA00004141"/>
    </source>
</evidence>
<evidence type="ECO:0000313" key="6">
    <source>
        <dbReference type="EMBL" id="TYS63278.1"/>
    </source>
</evidence>
<organism evidence="6 7">
    <name type="scientific">Bacillus infantis</name>
    <dbReference type="NCBI Taxonomy" id="324767"/>
    <lineage>
        <taxon>Bacteria</taxon>
        <taxon>Bacillati</taxon>
        <taxon>Bacillota</taxon>
        <taxon>Bacilli</taxon>
        <taxon>Bacillales</taxon>
        <taxon>Bacillaceae</taxon>
        <taxon>Bacillus</taxon>
    </lineage>
</organism>
<feature type="transmembrane region" description="Helical" evidence="5">
    <location>
        <begin position="211"/>
        <end position="236"/>
    </location>
</feature>
<dbReference type="EMBL" id="VTES01000004">
    <property type="protein sequence ID" value="TYS63278.1"/>
    <property type="molecule type" value="Genomic_DNA"/>
</dbReference>
<proteinExistence type="predicted"/>